<dbReference type="Pfam" id="PF00622">
    <property type="entry name" value="SPRY"/>
    <property type="match status" value="1"/>
</dbReference>
<keyword evidence="1" id="KW-0399">Innate immunity</keyword>
<reference evidence="11" key="1">
    <citation type="submission" date="2022-03" db="EMBL/GenBank/DDBJ databases">
        <authorList>
            <person name="Alioto T."/>
            <person name="Alioto T."/>
            <person name="Gomez Garrido J."/>
        </authorList>
    </citation>
    <scope>NUCLEOTIDE SEQUENCE</scope>
</reference>
<dbReference type="Gene3D" id="3.30.40.10">
    <property type="entry name" value="Zinc/RING finger domain, C3HC4 (zinc finger)"/>
    <property type="match status" value="1"/>
</dbReference>
<dbReference type="InterPro" id="IPR043136">
    <property type="entry name" value="B30.2/SPRY_sf"/>
</dbReference>
<keyword evidence="4" id="KW-0862">Zinc</keyword>
<protein>
    <submittedName>
        <fullName evidence="11">E3 ubiquitin ISG15 ligase TRIM25-like</fullName>
    </submittedName>
</protein>
<dbReference type="Pfam" id="PF13445">
    <property type="entry name" value="zf-RING_UBOX"/>
    <property type="match status" value="1"/>
</dbReference>
<evidence type="ECO:0000256" key="6">
    <source>
        <dbReference type="ARBA" id="ARBA00023054"/>
    </source>
</evidence>
<dbReference type="SUPFAM" id="SSF49899">
    <property type="entry name" value="Concanavalin A-like lectins/glucanases"/>
    <property type="match status" value="1"/>
</dbReference>
<dbReference type="PROSITE" id="PS00518">
    <property type="entry name" value="ZF_RING_1"/>
    <property type="match status" value="1"/>
</dbReference>
<dbReference type="InterPro" id="IPR013083">
    <property type="entry name" value="Znf_RING/FYVE/PHD"/>
</dbReference>
<dbReference type="PANTHER" id="PTHR25465">
    <property type="entry name" value="B-BOX DOMAIN CONTAINING"/>
    <property type="match status" value="1"/>
</dbReference>
<evidence type="ECO:0000259" key="10">
    <source>
        <dbReference type="PROSITE" id="PS50188"/>
    </source>
</evidence>
<dbReference type="CDD" id="cd16597">
    <property type="entry name" value="RING-HC_TRIM25_C-IV"/>
    <property type="match status" value="1"/>
</dbReference>
<dbReference type="SUPFAM" id="SSF57850">
    <property type="entry name" value="RING/U-box"/>
    <property type="match status" value="1"/>
</dbReference>
<dbReference type="GO" id="GO:0045087">
    <property type="term" value="P:innate immune response"/>
    <property type="evidence" value="ECO:0007669"/>
    <property type="project" value="UniProtKB-KW"/>
</dbReference>
<dbReference type="Proteomes" id="UP001295444">
    <property type="component" value="Chromosome 11"/>
</dbReference>
<evidence type="ECO:0000313" key="12">
    <source>
        <dbReference type="Proteomes" id="UP001295444"/>
    </source>
</evidence>
<evidence type="ECO:0000256" key="5">
    <source>
        <dbReference type="ARBA" id="ARBA00022859"/>
    </source>
</evidence>
<sequence>MAFADLRDELTCSICLSIYTDPVTLTCGHSYCRVCIGDVLDTQDRSGVYTCPECRVEFQERPALEKNRKLCNIAESFLSVHPEQMQVKVFCTYCDFPFPAAKTCLHCEVSLCNKHLIKHNKSQEHVLTEPTTCLGSQKCLDNEKDLDCCSGDAASIDASCRKGGHQMEAMHEICEKNKNKLKIILEKLTLKREETEIQVQKLQEFKREVQEKAAGETGKVIAIIKDITEQLEALEKRVLSEISRQEEQVSLRVSDLTRKLEFKKEELSRKMGHIEDLGNMTDPLTVSQENELDSADYCDTEGEGDRDREIDYQNSHTEGDLDVSLISLSLHTGLVDIVTGVKRKFHSTESSDILLGVKITADIVMDINTASNHIALSSDLKTALWSEIAKSRPETPERFQDYPQVLSTRSFDSGQHYWELETSESDGWRIGMAYPSVDRKGFKSLLGYNKKSWCLWRWYNQYSVRHNSKGIHLPHSPSCQKLGISLDYEAGRLSFYELCDPIRHLHTITYTFTEPLHVALWIVNDAWVKVVPRIDEFCITAK</sequence>
<dbReference type="InterPro" id="IPR017907">
    <property type="entry name" value="Znf_RING_CS"/>
</dbReference>
<dbReference type="InterPro" id="IPR027370">
    <property type="entry name" value="Znf-RING_euk"/>
</dbReference>
<evidence type="ECO:0000256" key="1">
    <source>
        <dbReference type="ARBA" id="ARBA00022588"/>
    </source>
</evidence>
<evidence type="ECO:0000259" key="9">
    <source>
        <dbReference type="PROSITE" id="PS50089"/>
    </source>
</evidence>
<accession>A0AAD1WS55</accession>
<dbReference type="InterPro" id="IPR001870">
    <property type="entry name" value="B30.2/SPRY"/>
</dbReference>
<keyword evidence="6 8" id="KW-0175">Coiled coil</keyword>
<dbReference type="Pfam" id="PF13765">
    <property type="entry name" value="PRY"/>
    <property type="match status" value="1"/>
</dbReference>
<name>A0AAD1WS55_PELCU</name>
<dbReference type="InterPro" id="IPR013320">
    <property type="entry name" value="ConA-like_dom_sf"/>
</dbReference>
<dbReference type="Gene3D" id="4.10.830.40">
    <property type="match status" value="1"/>
</dbReference>
<dbReference type="SMART" id="SM00502">
    <property type="entry name" value="BBC"/>
    <property type="match status" value="1"/>
</dbReference>
<feature type="coiled-coil region" evidence="8">
    <location>
        <begin position="178"/>
        <end position="248"/>
    </location>
</feature>
<dbReference type="InterPro" id="IPR051051">
    <property type="entry name" value="E3_ubiq-ligase_TRIM/RNF"/>
</dbReference>
<keyword evidence="3 7" id="KW-0863">Zinc-finger</keyword>
<evidence type="ECO:0000256" key="7">
    <source>
        <dbReference type="PROSITE-ProRule" id="PRU00175"/>
    </source>
</evidence>
<dbReference type="InterPro" id="IPR001841">
    <property type="entry name" value="Znf_RING"/>
</dbReference>
<dbReference type="GO" id="GO:0008270">
    <property type="term" value="F:zinc ion binding"/>
    <property type="evidence" value="ECO:0007669"/>
    <property type="project" value="UniProtKB-KW"/>
</dbReference>
<dbReference type="InterPro" id="IPR003649">
    <property type="entry name" value="Bbox_C"/>
</dbReference>
<evidence type="ECO:0000256" key="3">
    <source>
        <dbReference type="ARBA" id="ARBA00022771"/>
    </source>
</evidence>
<feature type="domain" description="RING-type" evidence="9">
    <location>
        <begin position="12"/>
        <end position="55"/>
    </location>
</feature>
<evidence type="ECO:0000256" key="4">
    <source>
        <dbReference type="ARBA" id="ARBA00022833"/>
    </source>
</evidence>
<dbReference type="Gene3D" id="2.60.120.920">
    <property type="match status" value="1"/>
</dbReference>
<keyword evidence="2" id="KW-0479">Metal-binding</keyword>
<dbReference type="GO" id="GO:0005737">
    <property type="term" value="C:cytoplasm"/>
    <property type="evidence" value="ECO:0007669"/>
    <property type="project" value="UniProtKB-ARBA"/>
</dbReference>
<dbReference type="EMBL" id="OW240922">
    <property type="protein sequence ID" value="CAH2321067.1"/>
    <property type="molecule type" value="Genomic_DNA"/>
</dbReference>
<proteinExistence type="predicted"/>
<dbReference type="InterPro" id="IPR003879">
    <property type="entry name" value="Butyrophylin_SPRY"/>
</dbReference>
<dbReference type="InterPro" id="IPR003877">
    <property type="entry name" value="SPRY_dom"/>
</dbReference>
<keyword evidence="5" id="KW-0391">Immunity</keyword>
<dbReference type="PROSITE" id="PS50089">
    <property type="entry name" value="ZF_RING_2"/>
    <property type="match status" value="1"/>
</dbReference>
<dbReference type="AlphaFoldDB" id="A0AAD1WS55"/>
<organism evidence="11 12">
    <name type="scientific">Pelobates cultripes</name>
    <name type="common">Western spadefoot toad</name>
    <dbReference type="NCBI Taxonomy" id="61616"/>
    <lineage>
        <taxon>Eukaryota</taxon>
        <taxon>Metazoa</taxon>
        <taxon>Chordata</taxon>
        <taxon>Craniata</taxon>
        <taxon>Vertebrata</taxon>
        <taxon>Euteleostomi</taxon>
        <taxon>Amphibia</taxon>
        <taxon>Batrachia</taxon>
        <taxon>Anura</taxon>
        <taxon>Pelobatoidea</taxon>
        <taxon>Pelobatidae</taxon>
        <taxon>Pelobates</taxon>
    </lineage>
</organism>
<dbReference type="SMART" id="SM00184">
    <property type="entry name" value="RING"/>
    <property type="match status" value="1"/>
</dbReference>
<evidence type="ECO:0000313" key="11">
    <source>
        <dbReference type="EMBL" id="CAH2321067.1"/>
    </source>
</evidence>
<evidence type="ECO:0000256" key="8">
    <source>
        <dbReference type="SAM" id="Coils"/>
    </source>
</evidence>
<evidence type="ECO:0000256" key="2">
    <source>
        <dbReference type="ARBA" id="ARBA00022723"/>
    </source>
</evidence>
<keyword evidence="12" id="KW-1185">Reference proteome</keyword>
<dbReference type="CDD" id="cd12891">
    <property type="entry name" value="SPRY_PRY_C-I_2"/>
    <property type="match status" value="1"/>
</dbReference>
<feature type="domain" description="B30.2/SPRY" evidence="10">
    <location>
        <begin position="343"/>
        <end position="542"/>
    </location>
</feature>
<dbReference type="PRINTS" id="PR01407">
    <property type="entry name" value="BUTYPHLNCDUF"/>
</dbReference>
<dbReference type="SMART" id="SM00449">
    <property type="entry name" value="SPRY"/>
    <property type="match status" value="1"/>
</dbReference>
<dbReference type="SMART" id="SM00589">
    <property type="entry name" value="PRY"/>
    <property type="match status" value="1"/>
</dbReference>
<dbReference type="PANTHER" id="PTHR25465:SF41">
    <property type="entry name" value="E3 UBIQUITIN-PROTEIN LIGASE RNF135"/>
    <property type="match status" value="1"/>
</dbReference>
<dbReference type="InterPro" id="IPR006574">
    <property type="entry name" value="PRY"/>
</dbReference>
<dbReference type="PROSITE" id="PS50188">
    <property type="entry name" value="B302_SPRY"/>
    <property type="match status" value="1"/>
</dbReference>
<gene>
    <name evidence="11" type="ORF">PECUL_23A042132</name>
</gene>